<feature type="region of interest" description="Disordered" evidence="1">
    <location>
        <begin position="1"/>
        <end position="42"/>
    </location>
</feature>
<name>A0AAV6S299_SOLSE</name>
<dbReference type="Proteomes" id="UP000693946">
    <property type="component" value="Linkage Group LG15"/>
</dbReference>
<accession>A0AAV6S299</accession>
<gene>
    <name evidence="2" type="ORF">JOB18_004136</name>
</gene>
<dbReference type="EMBL" id="JAGKHQ010000007">
    <property type="protein sequence ID" value="KAG7511584.1"/>
    <property type="molecule type" value="Genomic_DNA"/>
</dbReference>
<comment type="caution">
    <text evidence="2">The sequence shown here is derived from an EMBL/GenBank/DDBJ whole genome shotgun (WGS) entry which is preliminary data.</text>
</comment>
<evidence type="ECO:0000256" key="1">
    <source>
        <dbReference type="SAM" id="MobiDB-lite"/>
    </source>
</evidence>
<reference evidence="2 3" key="1">
    <citation type="journal article" date="2021" name="Sci. Rep.">
        <title>Chromosome anchoring in Senegalese sole (Solea senegalensis) reveals sex-associated markers and genome rearrangements in flatfish.</title>
        <authorList>
            <person name="Guerrero-Cozar I."/>
            <person name="Gomez-Garrido J."/>
            <person name="Berbel C."/>
            <person name="Martinez-Blanch J.F."/>
            <person name="Alioto T."/>
            <person name="Claros M.G."/>
            <person name="Gagnaire P.A."/>
            <person name="Manchado M."/>
        </authorList>
    </citation>
    <scope>NUCLEOTIDE SEQUENCE [LARGE SCALE GENOMIC DNA]</scope>
    <source>
        <strain evidence="2">Sse05_10M</strain>
    </source>
</reference>
<evidence type="ECO:0000313" key="2">
    <source>
        <dbReference type="EMBL" id="KAG7511584.1"/>
    </source>
</evidence>
<protein>
    <submittedName>
        <fullName evidence="2">Uncharacterized protein</fullName>
    </submittedName>
</protein>
<proteinExistence type="predicted"/>
<keyword evidence="3" id="KW-1185">Reference proteome</keyword>
<feature type="compositionally biased region" description="Basic and acidic residues" evidence="1">
    <location>
        <begin position="25"/>
        <end position="40"/>
    </location>
</feature>
<evidence type="ECO:0000313" key="3">
    <source>
        <dbReference type="Proteomes" id="UP000693946"/>
    </source>
</evidence>
<dbReference type="AlphaFoldDB" id="A0AAV6S299"/>
<sequence length="84" mass="9421">MLRMSAPPLKPVSSVFGNRGRRRRSENGLKRQRKTAEGRDFGVGGNVRTDLRLATNMRLVLANKECKHSRAKCCVISLRVDPPC</sequence>
<organism evidence="2 3">
    <name type="scientific">Solea senegalensis</name>
    <name type="common">Senegalese sole</name>
    <dbReference type="NCBI Taxonomy" id="28829"/>
    <lineage>
        <taxon>Eukaryota</taxon>
        <taxon>Metazoa</taxon>
        <taxon>Chordata</taxon>
        <taxon>Craniata</taxon>
        <taxon>Vertebrata</taxon>
        <taxon>Euteleostomi</taxon>
        <taxon>Actinopterygii</taxon>
        <taxon>Neopterygii</taxon>
        <taxon>Teleostei</taxon>
        <taxon>Neoteleostei</taxon>
        <taxon>Acanthomorphata</taxon>
        <taxon>Carangaria</taxon>
        <taxon>Pleuronectiformes</taxon>
        <taxon>Pleuronectoidei</taxon>
        <taxon>Soleidae</taxon>
        <taxon>Solea</taxon>
    </lineage>
</organism>